<evidence type="ECO:0000313" key="3">
    <source>
        <dbReference type="Proteomes" id="UP000803844"/>
    </source>
</evidence>
<gene>
    <name evidence="2" type="ORF">M406DRAFT_350556</name>
</gene>
<protein>
    <submittedName>
        <fullName evidence="2">Uncharacterized protein</fullName>
    </submittedName>
</protein>
<dbReference type="EMBL" id="MU032346">
    <property type="protein sequence ID" value="KAF3767426.1"/>
    <property type="molecule type" value="Genomic_DNA"/>
</dbReference>
<evidence type="ECO:0000313" key="2">
    <source>
        <dbReference type="EMBL" id="KAF3767426.1"/>
    </source>
</evidence>
<organism evidence="2 3">
    <name type="scientific">Cryphonectria parasitica (strain ATCC 38755 / EP155)</name>
    <dbReference type="NCBI Taxonomy" id="660469"/>
    <lineage>
        <taxon>Eukaryota</taxon>
        <taxon>Fungi</taxon>
        <taxon>Dikarya</taxon>
        <taxon>Ascomycota</taxon>
        <taxon>Pezizomycotina</taxon>
        <taxon>Sordariomycetes</taxon>
        <taxon>Sordariomycetidae</taxon>
        <taxon>Diaporthales</taxon>
        <taxon>Cryphonectriaceae</taxon>
        <taxon>Cryphonectria-Endothia species complex</taxon>
        <taxon>Cryphonectria</taxon>
    </lineage>
</organism>
<name>A0A9P4Y6K6_CRYP1</name>
<dbReference type="Proteomes" id="UP000803844">
    <property type="component" value="Unassembled WGS sequence"/>
</dbReference>
<reference evidence="2" key="1">
    <citation type="journal article" date="2020" name="Phytopathology">
        <title>Genome sequence of the chestnut blight fungus Cryphonectria parasitica EP155: A fundamental resource for an archetypical invasive plant pathogen.</title>
        <authorList>
            <person name="Crouch J.A."/>
            <person name="Dawe A."/>
            <person name="Aerts A."/>
            <person name="Barry K."/>
            <person name="Churchill A.C.L."/>
            <person name="Grimwood J."/>
            <person name="Hillman B."/>
            <person name="Milgroom M.G."/>
            <person name="Pangilinan J."/>
            <person name="Smith M."/>
            <person name="Salamov A."/>
            <person name="Schmutz J."/>
            <person name="Yadav J."/>
            <person name="Grigoriev I.V."/>
            <person name="Nuss D."/>
        </authorList>
    </citation>
    <scope>NUCLEOTIDE SEQUENCE</scope>
    <source>
        <strain evidence="2">EP155</strain>
    </source>
</reference>
<feature type="compositionally biased region" description="Low complexity" evidence="1">
    <location>
        <begin position="444"/>
        <end position="471"/>
    </location>
</feature>
<feature type="compositionally biased region" description="Polar residues" evidence="1">
    <location>
        <begin position="66"/>
        <end position="89"/>
    </location>
</feature>
<dbReference type="RefSeq" id="XP_040778387.1">
    <property type="nucleotide sequence ID" value="XM_040922559.1"/>
</dbReference>
<dbReference type="GeneID" id="63839688"/>
<feature type="region of interest" description="Disordered" evidence="1">
    <location>
        <begin position="544"/>
        <end position="570"/>
    </location>
</feature>
<proteinExistence type="predicted"/>
<feature type="region of interest" description="Disordered" evidence="1">
    <location>
        <begin position="55"/>
        <end position="116"/>
    </location>
</feature>
<dbReference type="AlphaFoldDB" id="A0A9P4Y6K6"/>
<keyword evidence="3" id="KW-1185">Reference proteome</keyword>
<feature type="compositionally biased region" description="Low complexity" evidence="1">
    <location>
        <begin position="550"/>
        <end position="570"/>
    </location>
</feature>
<feature type="region of interest" description="Disordered" evidence="1">
    <location>
        <begin position="444"/>
        <end position="477"/>
    </location>
</feature>
<feature type="region of interest" description="Disordered" evidence="1">
    <location>
        <begin position="587"/>
        <end position="624"/>
    </location>
</feature>
<accession>A0A9P4Y6K6</accession>
<sequence length="713" mass="78303">MASSLPPTQQREMPSLPLYPFTTNHHLMAPGPNMEMLSALPVKRGPEDEVQFVSAHSVKKCRGSRESTPAQDQQAAAEQSNSVHQTQGLMSGAEDNRDSPCSPAARGPSPGKPQPAIHRVVSVPMNMGDYVFPPPPRIQASLLRLLDCHLLCTSVDCMYPGAWPVSILNLRQWSQTRTGTPWPRCLLLSLNILGSLLRNRAQSFRQDVLLRLTRTLGQFHHLPAFPNVERMYPANMSTKPNRIVLGRHQSHSVRPIGLLQTRHDMPTSAQQPQAIKPPCLICEQMRQQQALINQANNIPVGNGTPHLQQHGWHGLNAFQQQLHLAHQAAMGTNVGMQNFQLRFQPLLPAQLPMGYAIPQVPGHVPMSMQRGGGGIFPIQGNQNQAQQASTNQVLPQTYTGVTQFLRPEFYQNQIQPPQQAIQTLKPVLASPHAPVPAVLASPALPATAQSSGPSPTSQAPQPAATTAATAAEPRKPSPNLIVDIAETCEEIFPWDEVAKRHGVSRVKVVDTFAAVIQLPLLRCTTDKKRHGKLATSRLREYTKAKKDVEAANSPSATKTTTTPTKSTTTAAATATVPIQACLSRPPQSCEGQLHTKQAPHATQDRPLLPVHWPPQRQPTAGSSPENLVRLRSSICRHAEVRSCLSRTRASVERPSAVAWRILAARTSRSAAYLRRIRVRLWSGSQSAQVQLSQVLWAGRMHFLGQRGPDQWMR</sequence>
<evidence type="ECO:0000256" key="1">
    <source>
        <dbReference type="SAM" id="MobiDB-lite"/>
    </source>
</evidence>
<dbReference type="OrthoDB" id="3515338at2759"/>
<comment type="caution">
    <text evidence="2">The sequence shown here is derived from an EMBL/GenBank/DDBJ whole genome shotgun (WGS) entry which is preliminary data.</text>
</comment>